<feature type="domain" description="NACHT" evidence="6">
    <location>
        <begin position="96"/>
        <end position="220"/>
    </location>
</feature>
<proteinExistence type="predicted"/>
<dbReference type="PANTHER" id="PTHR46312:SF2">
    <property type="entry name" value="NUCLEOTIDE-BINDING OLIGOMERIZATION DOMAIN-CONTAINING PROTEIN 2-LIKE"/>
    <property type="match status" value="1"/>
</dbReference>
<accession>A0A9Q1BSE8</accession>
<evidence type="ECO:0000259" key="5">
    <source>
        <dbReference type="PROSITE" id="PS50135"/>
    </source>
</evidence>
<dbReference type="InterPro" id="IPR027417">
    <property type="entry name" value="P-loop_NTPase"/>
</dbReference>
<dbReference type="AlphaFoldDB" id="A0A9Q1BSE8"/>
<dbReference type="Pfam" id="PF00569">
    <property type="entry name" value="ZZ"/>
    <property type="match status" value="1"/>
</dbReference>
<evidence type="ECO:0000256" key="4">
    <source>
        <dbReference type="PROSITE-ProRule" id="PRU00228"/>
    </source>
</evidence>
<protein>
    <submittedName>
        <fullName evidence="7">NLR family CARD domain-containing protein 4</fullName>
    </submittedName>
</protein>
<evidence type="ECO:0000256" key="2">
    <source>
        <dbReference type="ARBA" id="ARBA00022771"/>
    </source>
</evidence>
<dbReference type="InterPro" id="IPR043145">
    <property type="entry name" value="Znf_ZZ_sf"/>
</dbReference>
<evidence type="ECO:0000313" key="7">
    <source>
        <dbReference type="EMBL" id="KAJ8031731.1"/>
    </source>
</evidence>
<dbReference type="SUPFAM" id="SSF52540">
    <property type="entry name" value="P-loop containing nucleoside triphosphate hydrolases"/>
    <property type="match status" value="1"/>
</dbReference>
<dbReference type="PROSITE" id="PS50837">
    <property type="entry name" value="NACHT"/>
    <property type="match status" value="1"/>
</dbReference>
<name>A0A9Q1BSE8_HOLLE</name>
<dbReference type="Gene3D" id="3.30.60.90">
    <property type="match status" value="1"/>
</dbReference>
<dbReference type="CDD" id="cd02340">
    <property type="entry name" value="ZZ_NBR1_like"/>
    <property type="match status" value="1"/>
</dbReference>
<dbReference type="SUPFAM" id="SSF57850">
    <property type="entry name" value="RING/U-box"/>
    <property type="match status" value="1"/>
</dbReference>
<dbReference type="PANTHER" id="PTHR46312">
    <property type="entry name" value="NACHT DOMAIN-CONTAINING PROTEIN"/>
    <property type="match status" value="1"/>
</dbReference>
<dbReference type="SMART" id="SM00291">
    <property type="entry name" value="ZnF_ZZ"/>
    <property type="match status" value="1"/>
</dbReference>
<dbReference type="EMBL" id="JAIZAY010000012">
    <property type="protein sequence ID" value="KAJ8031731.1"/>
    <property type="molecule type" value="Genomic_DNA"/>
</dbReference>
<dbReference type="PROSITE" id="PS50135">
    <property type="entry name" value="ZF_ZZ_2"/>
    <property type="match status" value="1"/>
</dbReference>
<feature type="domain" description="ZZ-type" evidence="5">
    <location>
        <begin position="635"/>
        <end position="686"/>
    </location>
</feature>
<comment type="caution">
    <text evidence="7">The sequence shown here is derived from an EMBL/GenBank/DDBJ whole genome shotgun (WGS) entry which is preliminary data.</text>
</comment>
<keyword evidence="3" id="KW-0862">Zinc</keyword>
<dbReference type="InterPro" id="IPR000433">
    <property type="entry name" value="Znf_ZZ"/>
</dbReference>
<evidence type="ECO:0000256" key="1">
    <source>
        <dbReference type="ARBA" id="ARBA00022723"/>
    </source>
</evidence>
<keyword evidence="8" id="KW-1185">Reference proteome</keyword>
<organism evidence="7 8">
    <name type="scientific">Holothuria leucospilota</name>
    <name type="common">Black long sea cucumber</name>
    <name type="synonym">Mertensiothuria leucospilota</name>
    <dbReference type="NCBI Taxonomy" id="206669"/>
    <lineage>
        <taxon>Eukaryota</taxon>
        <taxon>Metazoa</taxon>
        <taxon>Echinodermata</taxon>
        <taxon>Eleutherozoa</taxon>
        <taxon>Echinozoa</taxon>
        <taxon>Holothuroidea</taxon>
        <taxon>Aspidochirotacea</taxon>
        <taxon>Aspidochirotida</taxon>
        <taxon>Holothuriidae</taxon>
        <taxon>Holothuria</taxon>
    </lineage>
</organism>
<gene>
    <name evidence="7" type="ORF">HOLleu_25027</name>
</gene>
<dbReference type="Pfam" id="PF05729">
    <property type="entry name" value="NACHT"/>
    <property type="match status" value="1"/>
</dbReference>
<dbReference type="Gene3D" id="3.40.50.300">
    <property type="entry name" value="P-loop containing nucleotide triphosphate hydrolases"/>
    <property type="match status" value="1"/>
</dbReference>
<dbReference type="OrthoDB" id="427518at2759"/>
<reference evidence="7" key="1">
    <citation type="submission" date="2021-10" db="EMBL/GenBank/DDBJ databases">
        <title>Tropical sea cucumber genome reveals ecological adaptation and Cuvierian tubules defense mechanism.</title>
        <authorList>
            <person name="Chen T."/>
        </authorList>
    </citation>
    <scope>NUCLEOTIDE SEQUENCE</scope>
    <source>
        <strain evidence="7">Nanhai2018</strain>
        <tissue evidence="7">Muscle</tissue>
    </source>
</reference>
<dbReference type="GO" id="GO:0008270">
    <property type="term" value="F:zinc ion binding"/>
    <property type="evidence" value="ECO:0007669"/>
    <property type="project" value="UniProtKB-KW"/>
</dbReference>
<dbReference type="Proteomes" id="UP001152320">
    <property type="component" value="Chromosome 12"/>
</dbReference>
<sequence length="692" mass="79835">MALADCGFKPQVKREGIPMNKENIFVENLRKKYTSLCSLMRPVPWKKGMKWKIQDIFVNIGVSRLDQRKDSSKEGSWTSLNSYAELFTDSELADAKRIVVEGGPGCGKTTLMYQFAYLWCKKLPPMDNIDIFVLLFLRQLKVQMSIFEAVKTFLLPKDLPLKESDIKSILNGKSSVVLALDGLDEYSGMDDQEFECSDVMVSLKGDMLTNVKEIISTRPSCLPNIADCFFERVRLQRFEQRHWKEYIERIYKEESTCGLTLNAIKGQEIFRTLCEIPLFFALLAMVIGANLAKHKTLHFQSVTEVFRYIIMCMKAHHANKKVENSGKTGSGTGIEVIEELAFTGLLRKTKCASWEKESLQFSPNYDVLVDSGILVEEESEVDFATSFLDADLSPVSVRFVHQLFQEWFGACHLSRLCEWELDFQIMLKNINLNELHYLLRFTCGLNPQSAKAILQYLLVVKSFDIFCLCFNEYQGERDLIRDEIEKRCKDLFAFQYLYPNFDATEMHRPMASLLTYASEQNIPVKEVDFGYLSAHDSKIMATSAGVLIEAPLTVEYINILRSRTEELLPWLNWLKECKSLKKLKFTTEEENLDSSLFWEAFGEKNVKVIMIIKAIPAGYLKNRSFGLKEGEWKEAHPYKCNECGDSDIFGTRYRCTSCVMWNLCQSCRQDGVHSEHKFTEFDGFEVREYLRY</sequence>
<evidence type="ECO:0000259" key="6">
    <source>
        <dbReference type="PROSITE" id="PS50837"/>
    </source>
</evidence>
<keyword evidence="1" id="KW-0479">Metal-binding</keyword>
<evidence type="ECO:0000256" key="3">
    <source>
        <dbReference type="ARBA" id="ARBA00022833"/>
    </source>
</evidence>
<evidence type="ECO:0000313" key="8">
    <source>
        <dbReference type="Proteomes" id="UP001152320"/>
    </source>
</evidence>
<keyword evidence="2 4" id="KW-0863">Zinc-finger</keyword>
<dbReference type="InterPro" id="IPR007111">
    <property type="entry name" value="NACHT_NTPase"/>
</dbReference>